<keyword evidence="2" id="KW-0472">Membrane</keyword>
<evidence type="ECO:0000256" key="1">
    <source>
        <dbReference type="ARBA" id="ARBA00009067"/>
    </source>
</evidence>
<dbReference type="InterPro" id="IPR003675">
    <property type="entry name" value="Rce1/LyrA-like_dom"/>
</dbReference>
<dbReference type="OrthoDB" id="8607342at2"/>
<dbReference type="Proteomes" id="UP000255213">
    <property type="component" value="Unassembled WGS sequence"/>
</dbReference>
<gene>
    <name evidence="4" type="ORF">NCTC12957_01047</name>
</gene>
<dbReference type="AlphaFoldDB" id="A0A380IEW8"/>
<evidence type="ECO:0000313" key="4">
    <source>
        <dbReference type="EMBL" id="SUN07185.1"/>
    </source>
</evidence>
<dbReference type="InterPro" id="IPR052710">
    <property type="entry name" value="CAAX_protease"/>
</dbReference>
<evidence type="ECO:0000256" key="2">
    <source>
        <dbReference type="SAM" id="Phobius"/>
    </source>
</evidence>
<keyword evidence="4" id="KW-0378">Hydrolase</keyword>
<reference evidence="4 5" key="1">
    <citation type="submission" date="2018-06" db="EMBL/GenBank/DDBJ databases">
        <authorList>
            <consortium name="Pathogen Informatics"/>
            <person name="Doyle S."/>
        </authorList>
    </citation>
    <scope>NUCLEOTIDE SEQUENCE [LARGE SCALE GENOMIC DNA]</scope>
    <source>
        <strain evidence="4 5">NCTC12957</strain>
    </source>
</reference>
<comment type="similarity">
    <text evidence="1">Belongs to the UPF0177 family.</text>
</comment>
<feature type="transmembrane region" description="Helical" evidence="2">
    <location>
        <begin position="41"/>
        <end position="65"/>
    </location>
</feature>
<dbReference type="EMBL" id="UHEN01000001">
    <property type="protein sequence ID" value="SUN07185.1"/>
    <property type="molecule type" value="Genomic_DNA"/>
</dbReference>
<sequence>MKKLVATIGLWLAGVFGYLMGISFLMAGSSSSDIPDIPVGYIQTVMLALGIFGLIYLTALSYLHWNRVYAKMEIKIDLPQPWMSNILFPLGLFALLIIAELLLPIPPSDNQQAVIKGVLAQPFFAFFAVVIFAPIMEELIFRGLFAGYFFPNLTQKTNLILYFILTSSLFCLAHGPRTIPHFLIYFTMGAALAWLYLAKRDLRYSMGLHAANNLLSFLMIFL</sequence>
<dbReference type="GO" id="GO:0080120">
    <property type="term" value="P:CAAX-box protein maturation"/>
    <property type="evidence" value="ECO:0007669"/>
    <property type="project" value="UniProtKB-ARBA"/>
</dbReference>
<name>A0A380IEW8_STRAI</name>
<feature type="domain" description="CAAX prenyl protease 2/Lysostaphin resistance protein A-like" evidence="3">
    <location>
        <begin position="121"/>
        <end position="215"/>
    </location>
</feature>
<dbReference type="GO" id="GO:0006508">
    <property type="term" value="P:proteolysis"/>
    <property type="evidence" value="ECO:0007669"/>
    <property type="project" value="UniProtKB-KW"/>
</dbReference>
<evidence type="ECO:0000313" key="5">
    <source>
        <dbReference type="Proteomes" id="UP000255213"/>
    </source>
</evidence>
<organism evidence="4 5">
    <name type="scientific">Streptococcus acidominimus</name>
    <dbReference type="NCBI Taxonomy" id="1326"/>
    <lineage>
        <taxon>Bacteria</taxon>
        <taxon>Bacillati</taxon>
        <taxon>Bacillota</taxon>
        <taxon>Bacilli</taxon>
        <taxon>Lactobacillales</taxon>
        <taxon>Streptococcaceae</taxon>
        <taxon>Streptococcus</taxon>
    </lineage>
</organism>
<dbReference type="PANTHER" id="PTHR36435:SF1">
    <property type="entry name" value="CAAX AMINO TERMINAL PROTEASE FAMILY PROTEIN"/>
    <property type="match status" value="1"/>
</dbReference>
<dbReference type="GO" id="GO:0004175">
    <property type="term" value="F:endopeptidase activity"/>
    <property type="evidence" value="ECO:0007669"/>
    <property type="project" value="UniProtKB-ARBA"/>
</dbReference>
<feature type="transmembrane region" description="Helical" evidence="2">
    <location>
        <begin position="182"/>
        <end position="198"/>
    </location>
</feature>
<keyword evidence="4" id="KW-0645">Protease</keyword>
<protein>
    <submittedName>
        <fullName evidence="4">CAAX amino terminal protease family membrane protein</fullName>
    </submittedName>
</protein>
<feature type="transmembrane region" description="Helical" evidence="2">
    <location>
        <begin position="123"/>
        <end position="145"/>
    </location>
</feature>
<dbReference type="Pfam" id="PF02517">
    <property type="entry name" value="Rce1-like"/>
    <property type="match status" value="1"/>
</dbReference>
<keyword evidence="2" id="KW-1133">Transmembrane helix</keyword>
<dbReference type="PANTHER" id="PTHR36435">
    <property type="entry name" value="SLR1288 PROTEIN"/>
    <property type="match status" value="1"/>
</dbReference>
<accession>A0A380IEW8</accession>
<evidence type="ECO:0000259" key="3">
    <source>
        <dbReference type="Pfam" id="PF02517"/>
    </source>
</evidence>
<keyword evidence="2" id="KW-0812">Transmembrane</keyword>
<proteinExistence type="inferred from homology"/>
<dbReference type="RefSeq" id="WP_083609394.1">
    <property type="nucleotide sequence ID" value="NZ_MSJL01000048.1"/>
</dbReference>
<feature type="transmembrane region" description="Helical" evidence="2">
    <location>
        <begin position="157"/>
        <end position="176"/>
    </location>
</feature>
<feature type="transmembrane region" description="Helical" evidence="2">
    <location>
        <begin position="86"/>
        <end position="103"/>
    </location>
</feature>